<keyword evidence="3" id="KW-1185">Reference proteome</keyword>
<organism evidence="2 3">
    <name type="scientific">Nocardioides imazamoxiresistens</name>
    <dbReference type="NCBI Taxonomy" id="3231893"/>
    <lineage>
        <taxon>Bacteria</taxon>
        <taxon>Bacillati</taxon>
        <taxon>Actinomycetota</taxon>
        <taxon>Actinomycetes</taxon>
        <taxon>Propionibacteriales</taxon>
        <taxon>Nocardioidaceae</taxon>
        <taxon>Nocardioides</taxon>
    </lineage>
</organism>
<sequence length="230" mass="24034">MSKKPQPKHRRAKHRAPGRAVLPVDPAKALRTTVVMTSVAAATTGAVVGGGVLSGSVADEAGAAQLASGSVADTAAAQADGSAARVDELVADRGGETTSRSDSRAETDPTKVVALSTESGPALAASEDASDLDPRDVGRMLLTEFGFGQDQWSCLDSLWTKESNWQVDADNPTSSAYGIPQSLPGSKMASAGDDWETNPVTQIRWGLGYIEDRYGTPCSAWAHSQANNWY</sequence>
<feature type="compositionally biased region" description="Basic residues" evidence="1">
    <location>
        <begin position="1"/>
        <end position="17"/>
    </location>
</feature>
<gene>
    <name evidence="2" type="ORF">RDV89_15245</name>
</gene>
<accession>A0ABU3PYV4</accession>
<name>A0ABU3PYV4_9ACTN</name>
<dbReference type="SUPFAM" id="SSF53955">
    <property type="entry name" value="Lysozyme-like"/>
    <property type="match status" value="1"/>
</dbReference>
<feature type="region of interest" description="Disordered" evidence="1">
    <location>
        <begin position="93"/>
        <end position="133"/>
    </location>
</feature>
<protein>
    <submittedName>
        <fullName evidence="2">Lytic transglycosylase domain-containing protein</fullName>
    </submittedName>
</protein>
<comment type="caution">
    <text evidence="2">The sequence shown here is derived from an EMBL/GenBank/DDBJ whole genome shotgun (WGS) entry which is preliminary data.</text>
</comment>
<reference evidence="2 3" key="1">
    <citation type="submission" date="2023-08" db="EMBL/GenBank/DDBJ databases">
        <title>Nocardioides seae sp. nov., a bacterium isolated from a soil.</title>
        <authorList>
            <person name="Wang X."/>
        </authorList>
    </citation>
    <scope>NUCLEOTIDE SEQUENCE [LARGE SCALE GENOMIC DNA]</scope>
    <source>
        <strain evidence="2 3">YZH12</strain>
    </source>
</reference>
<evidence type="ECO:0000313" key="3">
    <source>
        <dbReference type="Proteomes" id="UP001268542"/>
    </source>
</evidence>
<proteinExistence type="predicted"/>
<feature type="compositionally biased region" description="Basic and acidic residues" evidence="1">
    <location>
        <begin position="93"/>
        <end position="109"/>
    </location>
</feature>
<dbReference type="InterPro" id="IPR023346">
    <property type="entry name" value="Lysozyme-like_dom_sf"/>
</dbReference>
<dbReference type="RefSeq" id="WP_315734195.1">
    <property type="nucleotide sequence ID" value="NZ_JAVYII010000006.1"/>
</dbReference>
<evidence type="ECO:0000256" key="1">
    <source>
        <dbReference type="SAM" id="MobiDB-lite"/>
    </source>
</evidence>
<feature type="region of interest" description="Disordered" evidence="1">
    <location>
        <begin position="1"/>
        <end position="21"/>
    </location>
</feature>
<dbReference type="Proteomes" id="UP001268542">
    <property type="component" value="Unassembled WGS sequence"/>
</dbReference>
<dbReference type="EMBL" id="JAVYII010000006">
    <property type="protein sequence ID" value="MDT9594438.1"/>
    <property type="molecule type" value="Genomic_DNA"/>
</dbReference>
<evidence type="ECO:0000313" key="2">
    <source>
        <dbReference type="EMBL" id="MDT9594438.1"/>
    </source>
</evidence>